<dbReference type="STRING" id="1255658.FM114_00245"/>
<dbReference type="Proteomes" id="UP000188342">
    <property type="component" value="Unassembled WGS sequence"/>
</dbReference>
<dbReference type="InterPro" id="IPR036182">
    <property type="entry name" value="PCuAC_sf"/>
</dbReference>
<dbReference type="AlphaFoldDB" id="A0A1R4I717"/>
<evidence type="ECO:0000313" key="2">
    <source>
        <dbReference type="Proteomes" id="UP000188342"/>
    </source>
</evidence>
<evidence type="ECO:0000313" key="1">
    <source>
        <dbReference type="EMBL" id="SJN15671.1"/>
    </source>
</evidence>
<keyword evidence="2" id="KW-1185">Reference proteome</keyword>
<accession>A0A1R4I717</accession>
<protein>
    <submittedName>
        <fullName evidence="1">Uncharacterized protein</fullName>
    </submittedName>
</protein>
<proteinExistence type="predicted"/>
<organism evidence="1 2">
    <name type="scientific">Luteococcus japonicus LSP_Lj1</name>
    <dbReference type="NCBI Taxonomy" id="1255658"/>
    <lineage>
        <taxon>Bacteria</taxon>
        <taxon>Bacillati</taxon>
        <taxon>Actinomycetota</taxon>
        <taxon>Actinomycetes</taxon>
        <taxon>Propionibacteriales</taxon>
        <taxon>Propionibacteriaceae</taxon>
        <taxon>Luteococcus</taxon>
    </lineage>
</organism>
<name>A0A1R4I717_9ACTN</name>
<dbReference type="RefSeq" id="WP_094763203.1">
    <property type="nucleotide sequence ID" value="NZ_FUKQ01000001.1"/>
</dbReference>
<dbReference type="SUPFAM" id="SSF110087">
    <property type="entry name" value="DR1885-like metal-binding protein"/>
    <property type="match status" value="1"/>
</dbReference>
<gene>
    <name evidence="1" type="ORF">FM114_00245</name>
</gene>
<sequence>MTLPAPTSRLRPVALVAVAVIGLGMTGCANYDTLDPYQPAAGVQTDAAGVKVRNLMVVSDGGSMHLAGTVIANADDTLTKISGTALTESGDPAGGLTISPATSIKLPADKGVKLADSKMTVKGDVKPGGMTQISLQFGKASPLTMTVPVVDAKAHQINTPSATPSA</sequence>
<dbReference type="EMBL" id="FUKQ01000001">
    <property type="protein sequence ID" value="SJN15671.1"/>
    <property type="molecule type" value="Genomic_DNA"/>
</dbReference>
<reference evidence="1 2" key="1">
    <citation type="submission" date="2017-02" db="EMBL/GenBank/DDBJ databases">
        <authorList>
            <person name="Peterson S.W."/>
        </authorList>
    </citation>
    <scope>NUCLEOTIDE SEQUENCE [LARGE SCALE GENOMIC DNA]</scope>
    <source>
        <strain evidence="1 2">LSP_Lj1</strain>
    </source>
</reference>